<keyword evidence="2" id="KW-1185">Reference proteome</keyword>
<evidence type="ECO:0000313" key="1">
    <source>
        <dbReference type="EMBL" id="SMG58350.1"/>
    </source>
</evidence>
<dbReference type="EMBL" id="FXAV01000030">
    <property type="protein sequence ID" value="SMG58350.1"/>
    <property type="molecule type" value="Genomic_DNA"/>
</dbReference>
<dbReference type="Proteomes" id="UP000193566">
    <property type="component" value="Unassembled WGS sequence"/>
</dbReference>
<reference evidence="1 2" key="1">
    <citation type="submission" date="2017-04" db="EMBL/GenBank/DDBJ databases">
        <authorList>
            <person name="Varghese N."/>
            <person name="Submissions S."/>
        </authorList>
    </citation>
    <scope>NUCLEOTIDE SEQUENCE [LARGE SCALE GENOMIC DNA]</scope>
    <source>
        <strain evidence="1 2">J3</strain>
    </source>
</reference>
<sequence>MGFEVFDKRMAPLAKAPSVTIQKRGIFSINKAAHKLIGEPASVELLFDKEKKIIALRESDQPHAYAIRPQSARKDTGQVIMSATAFTQFYDIDTTISRRYKPYEQDGMLCIDLNGPSVEVVGNRSKRTTDDQPEGGDT</sequence>
<organism evidence="1 2">
    <name type="scientific">Rhodococcus rhodochrous J3</name>
    <dbReference type="NCBI Taxonomy" id="903528"/>
    <lineage>
        <taxon>Bacteria</taxon>
        <taxon>Bacillati</taxon>
        <taxon>Actinomycetota</taxon>
        <taxon>Actinomycetes</taxon>
        <taxon>Mycobacteriales</taxon>
        <taxon>Nocardiaceae</taxon>
        <taxon>Rhodococcus</taxon>
    </lineage>
</organism>
<dbReference type="RefSeq" id="WP_085470764.1">
    <property type="nucleotide sequence ID" value="NZ_FXAV01000030.1"/>
</dbReference>
<evidence type="ECO:0000313" key="2">
    <source>
        <dbReference type="Proteomes" id="UP000193566"/>
    </source>
</evidence>
<name>A0ABY1MIJ6_RHORH</name>
<accession>A0ABY1MIJ6</accession>
<gene>
    <name evidence="1" type="ORF">SAMN02745947_05241</name>
</gene>
<protein>
    <submittedName>
        <fullName evidence="1">Uncharacterized protein</fullName>
    </submittedName>
</protein>
<comment type="caution">
    <text evidence="1">The sequence shown here is derived from an EMBL/GenBank/DDBJ whole genome shotgun (WGS) entry which is preliminary data.</text>
</comment>
<proteinExistence type="predicted"/>